<gene>
    <name evidence="2" type="ORF">MCCG_0630</name>
</gene>
<sequence length="52" mass="5717">MIGEFLLGFGASLTNGCSVGAMYSKISTFDLSWWVFLVGMIIGLFIGIKNFY</sequence>
<proteinExistence type="predicted"/>
<dbReference type="InterPro" id="IPR007272">
    <property type="entry name" value="Sulf_transp_TsuA/YedE"/>
</dbReference>
<reference evidence="2 3" key="1">
    <citation type="submission" date="2013-12" db="EMBL/GenBank/DDBJ databases">
        <authorList>
            <person name="Wang R."/>
            <person name="Li Y."/>
            <person name="Zheng H."/>
            <person name="Xin J."/>
        </authorList>
    </citation>
    <scope>NUCLEOTIDE SEQUENCE [LARGE SCALE GENOMIC DNA]</scope>
    <source>
        <strain evidence="2 3">87001</strain>
    </source>
</reference>
<feature type="transmembrane region" description="Helical" evidence="1">
    <location>
        <begin position="31"/>
        <end position="48"/>
    </location>
</feature>
<evidence type="ECO:0000313" key="2">
    <source>
        <dbReference type="EMBL" id="AJK51582.1"/>
    </source>
</evidence>
<dbReference type="Pfam" id="PF04143">
    <property type="entry name" value="Sulf_transp"/>
    <property type="match status" value="1"/>
</dbReference>
<name>A0A9N7AV21_MYCCC</name>
<keyword evidence="1" id="KW-0812">Transmembrane</keyword>
<dbReference type="KEGG" id="mcai:MCCG_0630"/>
<dbReference type="Proteomes" id="UP000031910">
    <property type="component" value="Chromosome"/>
</dbReference>
<keyword evidence="3" id="KW-1185">Reference proteome</keyword>
<keyword evidence="1" id="KW-0472">Membrane</keyword>
<evidence type="ECO:0000313" key="3">
    <source>
        <dbReference type="Proteomes" id="UP000031910"/>
    </source>
</evidence>
<evidence type="ECO:0000256" key="1">
    <source>
        <dbReference type="SAM" id="Phobius"/>
    </source>
</evidence>
<evidence type="ECO:0008006" key="4">
    <source>
        <dbReference type="Google" id="ProtNLM"/>
    </source>
</evidence>
<protein>
    <recommendedName>
        <fullName evidence="4">Sulphur transport domain-containing protein</fullName>
    </recommendedName>
</protein>
<dbReference type="AlphaFoldDB" id="A0A9N7AV21"/>
<keyword evidence="1" id="KW-1133">Transmembrane helix</keyword>
<accession>A0A9N7AV21</accession>
<dbReference type="EMBL" id="CP006959">
    <property type="protein sequence ID" value="AJK51582.1"/>
    <property type="molecule type" value="Genomic_DNA"/>
</dbReference>
<dbReference type="RefSeq" id="WP_019269521.1">
    <property type="nucleotide sequence ID" value="NZ_CP006959.1"/>
</dbReference>
<organism evidence="2 3">
    <name type="scientific">Mycoplasma capricolum subsp. capripneumoniae 87001</name>
    <dbReference type="NCBI Taxonomy" id="1124992"/>
    <lineage>
        <taxon>Bacteria</taxon>
        <taxon>Bacillati</taxon>
        <taxon>Mycoplasmatota</taxon>
        <taxon>Mollicutes</taxon>
        <taxon>Mycoplasmataceae</taxon>
        <taxon>Mycoplasma</taxon>
    </lineage>
</organism>